<dbReference type="PANTHER" id="PTHR35089">
    <property type="entry name" value="CHAPERONE PROTEIN SKP"/>
    <property type="match status" value="1"/>
</dbReference>
<dbReference type="KEGG" id="hpas:JL26_11030"/>
<protein>
    <submittedName>
        <fullName evidence="6">OmpH family outer membrane protein</fullName>
    </submittedName>
</protein>
<dbReference type="KEGG" id="hpak:JT17_08825"/>
<keyword evidence="2 5" id="KW-0732">Signal</keyword>
<dbReference type="GeneID" id="66618229"/>
<dbReference type="PANTHER" id="PTHR35089:SF1">
    <property type="entry name" value="CHAPERONE PROTEIN SKP"/>
    <property type="match status" value="1"/>
</dbReference>
<feature type="signal peptide" evidence="5">
    <location>
        <begin position="1"/>
        <end position="23"/>
    </location>
</feature>
<proteinExistence type="inferred from homology"/>
<feature type="coiled-coil region" evidence="3">
    <location>
        <begin position="157"/>
        <end position="184"/>
    </location>
</feature>
<evidence type="ECO:0000256" key="1">
    <source>
        <dbReference type="ARBA" id="ARBA00009091"/>
    </source>
</evidence>
<gene>
    <name evidence="6" type="ORF">FLK62_10890</name>
    <name evidence="7" type="ORF">QBL01_01865</name>
</gene>
<reference evidence="6 8" key="1">
    <citation type="submission" date="2019-06" db="EMBL/GenBank/DDBJ databases">
        <title>Complete genome sequence of Haemophilus parasuis HPS412.</title>
        <authorList>
            <person name="Yang S."/>
            <person name="Huang C."/>
        </authorList>
    </citation>
    <scope>NUCLEOTIDE SEQUENCE [LARGE SCALE GENOMIC DNA]</scope>
    <source>
        <strain evidence="6 8">HPS412</strain>
    </source>
</reference>
<reference evidence="7" key="2">
    <citation type="submission" date="2023-04" db="EMBL/GenBank/DDBJ databases">
        <title>Molecular characterization of the Integrative and Conjugative elements harboring multidrug-resistance gene from Glaesserella (Haemophilus) parasuis.</title>
        <authorList>
            <person name="Che Y."/>
            <person name="Zhou L."/>
        </authorList>
    </citation>
    <scope>NUCLEOTIDE SEQUENCE</scope>
    <source>
        <strain evidence="7">Z44</strain>
    </source>
</reference>
<evidence type="ECO:0000256" key="3">
    <source>
        <dbReference type="SAM" id="Coils"/>
    </source>
</evidence>
<sequence length="267" mass="29764">MKNLFKLAAVASALAFSANTVNANEKIGFVDPNFLIQNHPLTIEANDKFTKFMKDTESKFAPREKQLAAENKALSDEEKALLDERKKIEEDAQKLQKEQVTLEAAMKKKVAQLEKDAPRLKAKEIQARQDKINAEAKPFQNKVSALQQREVEFGKKAEEFQKRADEFQKKVAAFQEEIAKVQKESGVITPEQVQQKVVEDINAKIKQVAESKGYTLVLPPSVALYAKDGNAADITEEILVAMGGKMPEAPKTEVPAAEVTKPEEVKK</sequence>
<name>A0A6I5WLF0_GLAPU</name>
<dbReference type="RefSeq" id="WP_005711020.1">
    <property type="nucleotide sequence ID" value="NZ_CP009158.1"/>
</dbReference>
<dbReference type="Gene3D" id="3.30.910.20">
    <property type="entry name" value="Skp domain"/>
    <property type="match status" value="2"/>
</dbReference>
<dbReference type="SUPFAM" id="SSF111384">
    <property type="entry name" value="OmpH-like"/>
    <property type="match status" value="2"/>
</dbReference>
<dbReference type="Proteomes" id="UP000509790">
    <property type="component" value="Chromosome"/>
</dbReference>
<dbReference type="InterPro" id="IPR005632">
    <property type="entry name" value="Chaperone_Skp"/>
</dbReference>
<evidence type="ECO:0000256" key="5">
    <source>
        <dbReference type="SAM" id="SignalP"/>
    </source>
</evidence>
<dbReference type="SMART" id="SM00935">
    <property type="entry name" value="OmpH"/>
    <property type="match status" value="1"/>
</dbReference>
<accession>A0A6I5WLF0</accession>
<dbReference type="Pfam" id="PF03938">
    <property type="entry name" value="OmpH"/>
    <property type="match status" value="1"/>
</dbReference>
<evidence type="ECO:0000256" key="4">
    <source>
        <dbReference type="SAM" id="MobiDB-lite"/>
    </source>
</evidence>
<evidence type="ECO:0000256" key="2">
    <source>
        <dbReference type="ARBA" id="ARBA00022729"/>
    </source>
</evidence>
<dbReference type="GO" id="GO:0051082">
    <property type="term" value="F:unfolded protein binding"/>
    <property type="evidence" value="ECO:0007669"/>
    <property type="project" value="InterPro"/>
</dbReference>
<keyword evidence="3" id="KW-0175">Coiled coil</keyword>
<comment type="similarity">
    <text evidence="1">Belongs to the Skp family.</text>
</comment>
<organism evidence="6 8">
    <name type="scientific">Glaesserella parasuis</name>
    <name type="common">Haemophilus parasuis</name>
    <dbReference type="NCBI Taxonomy" id="738"/>
    <lineage>
        <taxon>Bacteria</taxon>
        <taxon>Pseudomonadati</taxon>
        <taxon>Pseudomonadota</taxon>
        <taxon>Gammaproteobacteria</taxon>
        <taxon>Pasteurellales</taxon>
        <taxon>Pasteurellaceae</taxon>
        <taxon>Glaesserella</taxon>
    </lineage>
</organism>
<dbReference type="InterPro" id="IPR024930">
    <property type="entry name" value="Skp_dom_sf"/>
</dbReference>
<dbReference type="GO" id="GO:0050821">
    <property type="term" value="P:protein stabilization"/>
    <property type="evidence" value="ECO:0007669"/>
    <property type="project" value="TreeGrafter"/>
</dbReference>
<evidence type="ECO:0000313" key="6">
    <source>
        <dbReference type="EMBL" id="QKY73672.1"/>
    </source>
</evidence>
<dbReference type="AlphaFoldDB" id="A0A6I5WLF0"/>
<feature type="coiled-coil region" evidence="3">
    <location>
        <begin position="64"/>
        <end position="123"/>
    </location>
</feature>
<evidence type="ECO:0000313" key="7">
    <source>
        <dbReference type="EMBL" id="WGE10391.1"/>
    </source>
</evidence>
<dbReference type="Proteomes" id="UP001222296">
    <property type="component" value="Chromosome"/>
</dbReference>
<dbReference type="GO" id="GO:0005829">
    <property type="term" value="C:cytosol"/>
    <property type="evidence" value="ECO:0007669"/>
    <property type="project" value="TreeGrafter"/>
</dbReference>
<dbReference type="EMBL" id="CP121769">
    <property type="protein sequence ID" value="WGE10391.1"/>
    <property type="molecule type" value="Genomic_DNA"/>
</dbReference>
<evidence type="ECO:0000313" key="8">
    <source>
        <dbReference type="Proteomes" id="UP000509790"/>
    </source>
</evidence>
<dbReference type="EMBL" id="CP041334">
    <property type="protein sequence ID" value="QKY73672.1"/>
    <property type="molecule type" value="Genomic_DNA"/>
</dbReference>
<feature type="region of interest" description="Disordered" evidence="4">
    <location>
        <begin position="247"/>
        <end position="267"/>
    </location>
</feature>
<feature type="chain" id="PRO_5042728442" evidence="5">
    <location>
        <begin position="24"/>
        <end position="267"/>
    </location>
</feature>
<dbReference type="OMA" id="QKRAENF"/>